<comment type="subcellular location">
    <subcellularLocation>
        <location evidence="1">Cytoplasm</location>
    </subcellularLocation>
</comment>
<dbReference type="EMBL" id="CP063656">
    <property type="protein sequence ID" value="QOW20526.1"/>
    <property type="molecule type" value="Genomic_DNA"/>
</dbReference>
<dbReference type="KEGG" id="lcic:INQ41_05800"/>
<dbReference type="SUPFAM" id="SSF54106">
    <property type="entry name" value="LysM domain"/>
    <property type="match status" value="1"/>
</dbReference>
<dbReference type="InterPro" id="IPR018392">
    <property type="entry name" value="LysM"/>
</dbReference>
<dbReference type="InterPro" id="IPR052196">
    <property type="entry name" value="Bact_Kbp"/>
</dbReference>
<dbReference type="PROSITE" id="PS50914">
    <property type="entry name" value="BON"/>
    <property type="match status" value="1"/>
</dbReference>
<feature type="compositionally biased region" description="Low complexity" evidence="4">
    <location>
        <begin position="92"/>
        <end position="111"/>
    </location>
</feature>
<dbReference type="PANTHER" id="PTHR34700:SF8">
    <property type="entry name" value="POTASSIUM BINDING PROTEIN KBP"/>
    <property type="match status" value="1"/>
</dbReference>
<evidence type="ECO:0000256" key="4">
    <source>
        <dbReference type="SAM" id="MobiDB-lite"/>
    </source>
</evidence>
<dbReference type="Gene3D" id="3.30.1340.30">
    <property type="match status" value="1"/>
</dbReference>
<feature type="domain" description="BON" evidence="5">
    <location>
        <begin position="12"/>
        <end position="83"/>
    </location>
</feature>
<keyword evidence="8" id="KW-1185">Reference proteome</keyword>
<proteinExistence type="predicted"/>
<dbReference type="CDD" id="cd00118">
    <property type="entry name" value="LysM"/>
    <property type="match status" value="1"/>
</dbReference>
<keyword evidence="2" id="KW-0963">Cytoplasm</keyword>
<dbReference type="GO" id="GO:0005737">
    <property type="term" value="C:cytoplasm"/>
    <property type="evidence" value="ECO:0007669"/>
    <property type="project" value="UniProtKB-SubCell"/>
</dbReference>
<dbReference type="Pfam" id="PF04972">
    <property type="entry name" value="BON"/>
    <property type="match status" value="1"/>
</dbReference>
<evidence type="ECO:0000259" key="5">
    <source>
        <dbReference type="PROSITE" id="PS50914"/>
    </source>
</evidence>
<gene>
    <name evidence="7" type="ORF">INQ41_05800</name>
</gene>
<dbReference type="Proteomes" id="UP000594059">
    <property type="component" value="Chromosome"/>
</dbReference>
<dbReference type="Gene3D" id="3.10.350.10">
    <property type="entry name" value="LysM domain"/>
    <property type="match status" value="1"/>
</dbReference>
<feature type="domain" description="LysM" evidence="6">
    <location>
        <begin position="116"/>
        <end position="165"/>
    </location>
</feature>
<evidence type="ECO:0000256" key="1">
    <source>
        <dbReference type="ARBA" id="ARBA00004496"/>
    </source>
</evidence>
<feature type="region of interest" description="Disordered" evidence="4">
    <location>
        <begin position="92"/>
        <end position="112"/>
    </location>
</feature>
<dbReference type="PANTHER" id="PTHR34700">
    <property type="entry name" value="POTASSIUM BINDING PROTEIN KBP"/>
    <property type="match status" value="1"/>
</dbReference>
<dbReference type="InterPro" id="IPR007055">
    <property type="entry name" value="BON_dom"/>
</dbReference>
<dbReference type="Pfam" id="PF01476">
    <property type="entry name" value="LysM"/>
    <property type="match status" value="1"/>
</dbReference>
<dbReference type="PROSITE" id="PS51782">
    <property type="entry name" value="LYSM"/>
    <property type="match status" value="1"/>
</dbReference>
<sequence length="169" mass="17939">MNIIDFVKNAGEKIFKPGEARRESAIEKHLAKYGISGIKVEVDGDRATLTGTAADTATREKAVLIAGNIDGISNVEDRIQVLHATPAPVAAAPATTATQPASPASTTAEATGWASRTYTVKSGDSLSKIAKEMYGDASKYPQIFEANKPMLTDPDKIYPGQVLRVPPQQ</sequence>
<dbReference type="AlphaFoldDB" id="A0A7S6UHR7"/>
<dbReference type="RefSeq" id="WP_193986965.1">
    <property type="nucleotide sequence ID" value="NZ_CP063656.1"/>
</dbReference>
<protein>
    <recommendedName>
        <fullName evidence="3">Potassium binding protein Kbp</fullName>
    </recommendedName>
</protein>
<evidence type="ECO:0000256" key="2">
    <source>
        <dbReference type="ARBA" id="ARBA00022490"/>
    </source>
</evidence>
<evidence type="ECO:0000256" key="3">
    <source>
        <dbReference type="ARBA" id="ARBA00072219"/>
    </source>
</evidence>
<evidence type="ECO:0000313" key="7">
    <source>
        <dbReference type="EMBL" id="QOW20526.1"/>
    </source>
</evidence>
<dbReference type="SMART" id="SM00257">
    <property type="entry name" value="LysM"/>
    <property type="match status" value="1"/>
</dbReference>
<reference evidence="7 8" key="1">
    <citation type="submission" date="2020-10" db="EMBL/GenBank/DDBJ databases">
        <title>complete genome sequencing of Lysobacter sp. H21R20.</title>
        <authorList>
            <person name="Bae J.-W."/>
            <person name="Lee S.-Y."/>
        </authorList>
    </citation>
    <scope>NUCLEOTIDE SEQUENCE [LARGE SCALE GENOMIC DNA]</scope>
    <source>
        <strain evidence="7 8">H21R20</strain>
    </source>
</reference>
<name>A0A7S6UHR7_9GAMM</name>
<evidence type="ECO:0000259" key="6">
    <source>
        <dbReference type="PROSITE" id="PS51782"/>
    </source>
</evidence>
<organism evidence="7 8">
    <name type="scientific">Novilysobacter ciconiae</name>
    <dbReference type="NCBI Taxonomy" id="2781022"/>
    <lineage>
        <taxon>Bacteria</taxon>
        <taxon>Pseudomonadati</taxon>
        <taxon>Pseudomonadota</taxon>
        <taxon>Gammaproteobacteria</taxon>
        <taxon>Lysobacterales</taxon>
        <taxon>Lysobacteraceae</taxon>
        <taxon>Novilysobacter</taxon>
    </lineage>
</organism>
<accession>A0A7S6UHR7</accession>
<dbReference type="FunFam" id="3.10.350.10:FF:000001">
    <property type="entry name" value="Peptidoglycan-binding protein LysM"/>
    <property type="match status" value="1"/>
</dbReference>
<evidence type="ECO:0000313" key="8">
    <source>
        <dbReference type="Proteomes" id="UP000594059"/>
    </source>
</evidence>
<dbReference type="InterPro" id="IPR036779">
    <property type="entry name" value="LysM_dom_sf"/>
</dbReference>